<sequence length="112" mass="13248">MMFYLNVVLFSIELRRNLAESKQRKKATEQSVAFFPDSQPLTGYTFRVCLQQTLFIRWLIPSVIRFRFLLKRLQALVILTILSLRLLALLTLILKSLSCWRPRLDAHFTLFT</sequence>
<proteinExistence type="predicted"/>
<keyword evidence="1" id="KW-0472">Membrane</keyword>
<dbReference type="Proteomes" id="UP000306327">
    <property type="component" value="Unassembled WGS sequence"/>
</dbReference>
<dbReference type="EMBL" id="QGAL01000010">
    <property type="protein sequence ID" value="TKK15134.1"/>
    <property type="molecule type" value="Genomic_DNA"/>
</dbReference>
<dbReference type="AlphaFoldDB" id="A0AB38NZ41"/>
<organism evidence="2 3">
    <name type="scientific">Enterobacter cancerogenus</name>
    <dbReference type="NCBI Taxonomy" id="69218"/>
    <lineage>
        <taxon>Bacteria</taxon>
        <taxon>Pseudomonadati</taxon>
        <taxon>Pseudomonadota</taxon>
        <taxon>Gammaproteobacteria</taxon>
        <taxon>Enterobacterales</taxon>
        <taxon>Enterobacteriaceae</taxon>
        <taxon>Enterobacter</taxon>
        <taxon>Enterobacter cloacae complex</taxon>
    </lineage>
</organism>
<reference evidence="2 3" key="1">
    <citation type="journal article" date="2019" name="Sci. Rep.">
        <title>Differences in resource use lead to coexistence of seed-transmitted microbial populations.</title>
        <authorList>
            <person name="Torres-Cortes G."/>
            <person name="Garcia B.J."/>
            <person name="Compant S."/>
            <person name="Rezki S."/>
            <person name="Jones P."/>
            <person name="Preveaux A."/>
            <person name="Briand M."/>
            <person name="Roulet A."/>
            <person name="Bouchez O."/>
            <person name="Jacobson D."/>
            <person name="Barret M."/>
        </authorList>
    </citation>
    <scope>NUCLEOTIDE SEQUENCE [LARGE SCALE GENOMIC DNA]</scope>
    <source>
        <strain evidence="2 3">CFBP13530</strain>
    </source>
</reference>
<keyword evidence="1" id="KW-0812">Transmembrane</keyword>
<evidence type="ECO:0000256" key="1">
    <source>
        <dbReference type="SAM" id="Phobius"/>
    </source>
</evidence>
<gene>
    <name evidence="2" type="ORF">EcCFBP13530_21880</name>
</gene>
<protein>
    <submittedName>
        <fullName evidence="2">Uncharacterized protein</fullName>
    </submittedName>
</protein>
<accession>A0AB38NZ41</accession>
<dbReference type="KEGG" id="ecan:CWI88_22565"/>
<evidence type="ECO:0000313" key="2">
    <source>
        <dbReference type="EMBL" id="TKK15134.1"/>
    </source>
</evidence>
<evidence type="ECO:0000313" key="3">
    <source>
        <dbReference type="Proteomes" id="UP000306327"/>
    </source>
</evidence>
<name>A0AB38NZ41_9ENTR</name>
<keyword evidence="1" id="KW-1133">Transmembrane helix</keyword>
<comment type="caution">
    <text evidence="2">The sequence shown here is derived from an EMBL/GenBank/DDBJ whole genome shotgun (WGS) entry which is preliminary data.</text>
</comment>
<feature type="transmembrane region" description="Helical" evidence="1">
    <location>
        <begin position="75"/>
        <end position="94"/>
    </location>
</feature>